<dbReference type="Gene3D" id="3.40.50.620">
    <property type="entry name" value="HUPs"/>
    <property type="match status" value="1"/>
</dbReference>
<accession>K1T672</accession>
<dbReference type="PRINTS" id="PR00985">
    <property type="entry name" value="TRNASYNTHLEU"/>
</dbReference>
<keyword evidence="3" id="KW-0436">Ligase</keyword>
<evidence type="ECO:0000256" key="7">
    <source>
        <dbReference type="ARBA" id="ARBA00023146"/>
    </source>
</evidence>
<comment type="caution">
    <text evidence="8">The sequence shown here is derived from an EMBL/GenBank/DDBJ whole genome shotgun (WGS) entry which is preliminary data.</text>
</comment>
<keyword evidence="5" id="KW-0067">ATP-binding</keyword>
<evidence type="ECO:0000256" key="5">
    <source>
        <dbReference type="ARBA" id="ARBA00022840"/>
    </source>
</evidence>
<evidence type="ECO:0000256" key="4">
    <source>
        <dbReference type="ARBA" id="ARBA00022741"/>
    </source>
</evidence>
<gene>
    <name evidence="8" type="ORF">OBE_07664</name>
</gene>
<keyword evidence="6" id="KW-0648">Protein biosynthesis</keyword>
<evidence type="ECO:0000313" key="8">
    <source>
        <dbReference type="EMBL" id="EKC63049.1"/>
    </source>
</evidence>
<evidence type="ECO:0000256" key="3">
    <source>
        <dbReference type="ARBA" id="ARBA00022598"/>
    </source>
</evidence>
<dbReference type="EMBL" id="AJWZ01005268">
    <property type="protein sequence ID" value="EKC63049.1"/>
    <property type="molecule type" value="Genomic_DNA"/>
</dbReference>
<feature type="non-terminal residue" evidence="8">
    <location>
        <position position="1"/>
    </location>
</feature>
<proteinExistence type="inferred from homology"/>
<evidence type="ECO:0000256" key="2">
    <source>
        <dbReference type="ARBA" id="ARBA00013164"/>
    </source>
</evidence>
<evidence type="ECO:0000256" key="1">
    <source>
        <dbReference type="ARBA" id="ARBA00005594"/>
    </source>
</evidence>
<dbReference type="GO" id="GO:0005524">
    <property type="term" value="F:ATP binding"/>
    <property type="evidence" value="ECO:0007669"/>
    <property type="project" value="UniProtKB-KW"/>
</dbReference>
<dbReference type="GO" id="GO:0004823">
    <property type="term" value="F:leucine-tRNA ligase activity"/>
    <property type="evidence" value="ECO:0007669"/>
    <property type="project" value="UniProtKB-EC"/>
</dbReference>
<dbReference type="PANTHER" id="PTHR43740:SF2">
    <property type="entry name" value="LEUCINE--TRNA LIGASE, MITOCHONDRIAL"/>
    <property type="match status" value="1"/>
</dbReference>
<dbReference type="GO" id="GO:0006429">
    <property type="term" value="P:leucyl-tRNA aminoacylation"/>
    <property type="evidence" value="ECO:0007669"/>
    <property type="project" value="InterPro"/>
</dbReference>
<name>K1T672_9ZZZZ</name>
<dbReference type="AlphaFoldDB" id="K1T672"/>
<keyword evidence="7 8" id="KW-0030">Aminoacyl-tRNA synthetase</keyword>
<dbReference type="SUPFAM" id="SSF52374">
    <property type="entry name" value="Nucleotidylyl transferase"/>
    <property type="match status" value="1"/>
</dbReference>
<dbReference type="PANTHER" id="PTHR43740">
    <property type="entry name" value="LEUCYL-TRNA SYNTHETASE"/>
    <property type="match status" value="1"/>
</dbReference>
<dbReference type="GO" id="GO:0005829">
    <property type="term" value="C:cytosol"/>
    <property type="evidence" value="ECO:0007669"/>
    <property type="project" value="TreeGrafter"/>
</dbReference>
<dbReference type="InterPro" id="IPR002302">
    <property type="entry name" value="Leu-tRNA-ligase"/>
</dbReference>
<keyword evidence="4" id="KW-0547">Nucleotide-binding</keyword>
<dbReference type="InterPro" id="IPR014729">
    <property type="entry name" value="Rossmann-like_a/b/a_fold"/>
</dbReference>
<protein>
    <recommendedName>
        <fullName evidence="2">leucine--tRNA ligase</fullName>
        <ecNumber evidence="2">6.1.1.4</ecNumber>
    </recommendedName>
</protein>
<organism evidence="8">
    <name type="scientific">human gut metagenome</name>
    <dbReference type="NCBI Taxonomy" id="408170"/>
    <lineage>
        <taxon>unclassified sequences</taxon>
        <taxon>metagenomes</taxon>
        <taxon>organismal metagenomes</taxon>
    </lineage>
</organism>
<reference evidence="8" key="1">
    <citation type="journal article" date="2013" name="Environ. Microbiol.">
        <title>Microbiota from the distal guts of lean and obese adolescents exhibit partial functional redundancy besides clear differences in community structure.</title>
        <authorList>
            <person name="Ferrer M."/>
            <person name="Ruiz A."/>
            <person name="Lanza F."/>
            <person name="Haange S.B."/>
            <person name="Oberbach A."/>
            <person name="Till H."/>
            <person name="Bargiela R."/>
            <person name="Campoy C."/>
            <person name="Segura M.T."/>
            <person name="Richter M."/>
            <person name="von Bergen M."/>
            <person name="Seifert J."/>
            <person name="Suarez A."/>
        </authorList>
    </citation>
    <scope>NUCLEOTIDE SEQUENCE</scope>
</reference>
<sequence length="241" mass="27661">EAIAATKEYVKAHNLGRVKVNYRLRDAIFSRQRYWGEPFPVYYKNGMPYMIDSSKLPLELPEVAKFLPTETGEPPLGHATKWAWDVEKGEVVENNLIDNVTIFPLELNTMPGFAGSSAYYLRYMDPHNAQALVSEKADHYWQNVDLYVGGTEHATGHLIYSRFWNKFLHDLGVSIKEEPFQKLVNQGMIQGRSNFCISHQRHQHLCVIEPERPVRNHSAACGCEYCIQRYSGCRSFQSMAS</sequence>
<dbReference type="FunFam" id="3.40.50.620:FF:000056">
    <property type="entry name" value="Leucine--tRNA ligase"/>
    <property type="match status" value="1"/>
</dbReference>
<comment type="similarity">
    <text evidence="1">Belongs to the class-I aminoacyl-tRNA synthetase family.</text>
</comment>
<evidence type="ECO:0000256" key="6">
    <source>
        <dbReference type="ARBA" id="ARBA00022917"/>
    </source>
</evidence>
<dbReference type="EC" id="6.1.1.4" evidence="2"/>